<dbReference type="Proteomes" id="UP001176961">
    <property type="component" value="Unassembled WGS sequence"/>
</dbReference>
<gene>
    <name evidence="3" type="ORF">CYNAS_LOCUS22676</name>
</gene>
<dbReference type="EMBL" id="CATQJL010000358">
    <property type="protein sequence ID" value="CAJ0610693.1"/>
    <property type="molecule type" value="Genomic_DNA"/>
</dbReference>
<name>A0AA36HHG0_CYLNA</name>
<dbReference type="InterPro" id="IPR011050">
    <property type="entry name" value="Pectin_lyase_fold/virulence"/>
</dbReference>
<keyword evidence="1" id="KW-0175">Coiled coil</keyword>
<organism evidence="3 4">
    <name type="scientific">Cylicocyclus nassatus</name>
    <name type="common">Nematode worm</name>
    <dbReference type="NCBI Taxonomy" id="53992"/>
    <lineage>
        <taxon>Eukaryota</taxon>
        <taxon>Metazoa</taxon>
        <taxon>Ecdysozoa</taxon>
        <taxon>Nematoda</taxon>
        <taxon>Chromadorea</taxon>
        <taxon>Rhabditida</taxon>
        <taxon>Rhabditina</taxon>
        <taxon>Rhabditomorpha</taxon>
        <taxon>Strongyloidea</taxon>
        <taxon>Strongylidae</taxon>
        <taxon>Cylicocyclus</taxon>
    </lineage>
</organism>
<dbReference type="AlphaFoldDB" id="A0AA36HHG0"/>
<feature type="coiled-coil region" evidence="1">
    <location>
        <begin position="123"/>
        <end position="154"/>
    </location>
</feature>
<keyword evidence="4" id="KW-1185">Reference proteome</keyword>
<dbReference type="InterPro" id="IPR012334">
    <property type="entry name" value="Pectin_lyas_fold"/>
</dbReference>
<dbReference type="SUPFAM" id="SSF51126">
    <property type="entry name" value="Pectin lyase-like"/>
    <property type="match status" value="1"/>
</dbReference>
<dbReference type="Gene3D" id="2.160.20.10">
    <property type="entry name" value="Single-stranded right-handed beta-helix, Pectin lyase-like"/>
    <property type="match status" value="1"/>
</dbReference>
<evidence type="ECO:0000256" key="1">
    <source>
        <dbReference type="SAM" id="Coils"/>
    </source>
</evidence>
<accession>A0AA36HHG0</accession>
<evidence type="ECO:0000256" key="2">
    <source>
        <dbReference type="SAM" id="MobiDB-lite"/>
    </source>
</evidence>
<sequence>MAAKKNTDTNWTEIKNEYITERTSYRKLAAKYNLPFHTIQQRALKDKWVEQKKQYIDRIESKSLENAEKQAVDYRSALYELAFNVAQDLANLTRSYTLEQLVALGVKPKDITGAIKDLEDALHVKSDRDIQEQEARIKNLRKQAEAEAEDKEIKVIIKGSAEDYSDDSDVYKFHTEKYGIAAQFVFRLPDGTVSDREATIVDNRITIDIPRQATSQLGIVECECKIYAVDEEKQIRVLTSARFNLYISDVILDEDTQNRITDEPTMYEKAIAKGIAEGTISTADAKRKNSQICTAQIVDVARSYYRKRGSAETGYNFVYGQDETCLDDGFDPATGNDIDCSTFIGLCLRGIPLEKSPYESLYNKADIPEETDGGDGGTSDSNSEEGEKFSPRTVLANKNDYAWATNPAEYMYPSETSKKKVVRTAAQLGQMMVEQGLKIDYDETFIDVEPGDIIFYAKNKNGEWVQPKRYMKISHVSICVNKIYNENFDITKTYTVGNYCYLYADADKGITEGLYRCITDHTGKFNPDHFEYIGLHRYRHPTIEASTGDPVLYNRTLERNKDYICLICRPDLGAVSNAEWTGNLVTDLGITNIDNLHRDGLYYLTSNVTGGLPVWIRNTLNDQKNKGTGYALRVESTYRQNGNVYSIIQTLIDTRHDNEMSNIMTANGLGILEFNDNTKDWYVNDNVKHVFTPEQFGAVADGVTDDTQAFNDMFNNISDYALVYLTGKYKLTNNIDVAKAVNIIGNDGAVLYCQRIRFKKSVYCKNVTFNAEDNTNDSMECCRL</sequence>
<comment type="caution">
    <text evidence="3">The sequence shown here is derived from an EMBL/GenBank/DDBJ whole genome shotgun (WGS) entry which is preliminary data.</text>
</comment>
<feature type="region of interest" description="Disordered" evidence="2">
    <location>
        <begin position="365"/>
        <end position="391"/>
    </location>
</feature>
<proteinExistence type="predicted"/>
<reference evidence="3" key="1">
    <citation type="submission" date="2023-07" db="EMBL/GenBank/DDBJ databases">
        <authorList>
            <consortium name="CYATHOMIX"/>
        </authorList>
    </citation>
    <scope>NUCLEOTIDE SEQUENCE</scope>
    <source>
        <strain evidence="3">N/A</strain>
    </source>
</reference>
<protein>
    <submittedName>
        <fullName evidence="3">Uncharacterized protein</fullName>
    </submittedName>
</protein>
<evidence type="ECO:0000313" key="3">
    <source>
        <dbReference type="EMBL" id="CAJ0610693.1"/>
    </source>
</evidence>
<evidence type="ECO:0000313" key="4">
    <source>
        <dbReference type="Proteomes" id="UP001176961"/>
    </source>
</evidence>